<evidence type="ECO:0000313" key="5">
    <source>
        <dbReference type="Proteomes" id="UP001623349"/>
    </source>
</evidence>
<evidence type="ECO:0000259" key="3">
    <source>
        <dbReference type="PROSITE" id="PS50287"/>
    </source>
</evidence>
<feature type="domain" description="SRCR" evidence="3">
    <location>
        <begin position="245"/>
        <end position="347"/>
    </location>
</feature>
<accession>A0ABQ0ELN4</accession>
<keyword evidence="1 2" id="KW-1015">Disulfide bond</keyword>
<dbReference type="PANTHER" id="PTHR45817:SF9">
    <property type="entry name" value="SRCR DOMAIN-CONTAINING PROTEIN"/>
    <property type="match status" value="1"/>
</dbReference>
<gene>
    <name evidence="4" type="ORF">APTSU1_000290100</name>
</gene>
<proteinExistence type="predicted"/>
<dbReference type="InterPro" id="IPR036772">
    <property type="entry name" value="SRCR-like_dom_sf"/>
</dbReference>
<dbReference type="InterPro" id="IPR050912">
    <property type="entry name" value="LOX-like_protein"/>
</dbReference>
<evidence type="ECO:0000256" key="2">
    <source>
        <dbReference type="PROSITE-ProRule" id="PRU00196"/>
    </source>
</evidence>
<reference evidence="4 5" key="1">
    <citation type="submission" date="2024-08" db="EMBL/GenBank/DDBJ databases">
        <title>The draft genome of Apodemus speciosus.</title>
        <authorList>
            <person name="Nabeshima K."/>
            <person name="Suzuki S."/>
            <person name="Onuma M."/>
        </authorList>
    </citation>
    <scope>NUCLEOTIDE SEQUENCE [LARGE SCALE GENOMIC DNA]</scope>
    <source>
        <strain evidence="4">IB14-021</strain>
    </source>
</reference>
<protein>
    <submittedName>
        <fullName evidence="4">CD5 antigen-like</fullName>
    </submittedName>
</protein>
<dbReference type="SMART" id="SM00202">
    <property type="entry name" value="SR"/>
    <property type="match status" value="3"/>
</dbReference>
<feature type="domain" description="SRCR" evidence="3">
    <location>
        <begin position="140"/>
        <end position="240"/>
    </location>
</feature>
<evidence type="ECO:0000256" key="1">
    <source>
        <dbReference type="ARBA" id="ARBA00023157"/>
    </source>
</evidence>
<dbReference type="Gene3D" id="3.10.250.10">
    <property type="entry name" value="SRCR-like domain"/>
    <property type="match status" value="3"/>
</dbReference>
<feature type="disulfide bond" evidence="2">
    <location>
        <begin position="165"/>
        <end position="229"/>
    </location>
</feature>
<sequence length="350" mass="38474">MKSLLLSSVSTIFTGSCFSESLSKVRLVGGAHRCEGRVEVEYNGQWGTVCDDGWDLKDVAVLCRELSCGAANKTLSGALYQPPASEEQRVVIQGVECSGMEDTLAQCKLDDDVFDCSHAEDAGAQCENPDSDQLFIPDDMRLVDGPGRCQGRVEVLHQAQWSTVCKAGWNLQASKVVCRQLGCGRALLTHRCCNKNTQGKGPIWMSKMSCSGREANLQDCPFSHLENNCTHGEDTWMECEDPFELRLVGGDTPCSGRLEVLHKGSWGSVCDDSWGEKEDQVVCKQLGCGKALFLSPRARKSYGPGAGRIWLDDVHCSGKEQSLELCRHRLWGYHDCTHKEDVGVICSDRV</sequence>
<dbReference type="PROSITE" id="PS50287">
    <property type="entry name" value="SRCR_2"/>
    <property type="match status" value="3"/>
</dbReference>
<feature type="disulfide bond" evidence="2">
    <location>
        <begin position="316"/>
        <end position="326"/>
    </location>
</feature>
<evidence type="ECO:0000313" key="4">
    <source>
        <dbReference type="EMBL" id="GAB1287671.1"/>
    </source>
</evidence>
<dbReference type="PROSITE" id="PS51257">
    <property type="entry name" value="PROKAR_LIPOPROTEIN"/>
    <property type="match status" value="1"/>
</dbReference>
<dbReference type="PANTHER" id="PTHR45817">
    <property type="entry name" value="LYSYL OXIDASE-LIKE-RELATED"/>
    <property type="match status" value="1"/>
</dbReference>
<feature type="domain" description="SRCR" evidence="3">
    <location>
        <begin position="25"/>
        <end position="127"/>
    </location>
</feature>
<dbReference type="EMBL" id="BAAFST010000003">
    <property type="protein sequence ID" value="GAB1287671.1"/>
    <property type="molecule type" value="Genomic_DNA"/>
</dbReference>
<feature type="disulfide bond" evidence="2">
    <location>
        <begin position="178"/>
        <end position="239"/>
    </location>
</feature>
<dbReference type="Pfam" id="PF00530">
    <property type="entry name" value="SRCR"/>
    <property type="match status" value="3"/>
</dbReference>
<comment type="caution">
    <text evidence="2">Lacks conserved residue(s) required for the propagation of feature annotation.</text>
</comment>
<feature type="disulfide bond" evidence="2">
    <location>
        <begin position="97"/>
        <end position="107"/>
    </location>
</feature>
<comment type="caution">
    <text evidence="4">The sequence shown here is derived from an EMBL/GenBank/DDBJ whole genome shotgun (WGS) entry which is preliminary data.</text>
</comment>
<dbReference type="SUPFAM" id="SSF56487">
    <property type="entry name" value="SRCR-like"/>
    <property type="match status" value="3"/>
</dbReference>
<keyword evidence="5" id="KW-1185">Reference proteome</keyword>
<name>A0ABQ0ELN4_APOSI</name>
<organism evidence="4 5">
    <name type="scientific">Apodemus speciosus</name>
    <name type="common">Large Japanese field mouse</name>
    <dbReference type="NCBI Taxonomy" id="105296"/>
    <lineage>
        <taxon>Eukaryota</taxon>
        <taxon>Metazoa</taxon>
        <taxon>Chordata</taxon>
        <taxon>Craniata</taxon>
        <taxon>Vertebrata</taxon>
        <taxon>Euteleostomi</taxon>
        <taxon>Mammalia</taxon>
        <taxon>Eutheria</taxon>
        <taxon>Euarchontoglires</taxon>
        <taxon>Glires</taxon>
        <taxon>Rodentia</taxon>
        <taxon>Myomorpha</taxon>
        <taxon>Muroidea</taxon>
        <taxon>Muridae</taxon>
        <taxon>Murinae</taxon>
        <taxon>Apodemus</taxon>
    </lineage>
</organism>
<dbReference type="InterPro" id="IPR001190">
    <property type="entry name" value="SRCR"/>
</dbReference>
<dbReference type="PROSITE" id="PS00420">
    <property type="entry name" value="SRCR_1"/>
    <property type="match status" value="1"/>
</dbReference>
<feature type="disulfide bond" evidence="2">
    <location>
        <begin position="210"/>
        <end position="220"/>
    </location>
</feature>
<dbReference type="Proteomes" id="UP001623349">
    <property type="component" value="Unassembled WGS sequence"/>
</dbReference>
<dbReference type="PRINTS" id="PR00258">
    <property type="entry name" value="SPERACTRCPTR"/>
</dbReference>